<dbReference type="Proteomes" id="UP000636800">
    <property type="component" value="Chromosome 12"/>
</dbReference>
<name>A0A835PTR9_VANPL</name>
<dbReference type="AlphaFoldDB" id="A0A835PTR9"/>
<reference evidence="1 2" key="1">
    <citation type="journal article" date="2020" name="Nat. Food">
        <title>A phased Vanilla planifolia genome enables genetic improvement of flavour and production.</title>
        <authorList>
            <person name="Hasing T."/>
            <person name="Tang H."/>
            <person name="Brym M."/>
            <person name="Khazi F."/>
            <person name="Huang T."/>
            <person name="Chambers A.H."/>
        </authorList>
    </citation>
    <scope>NUCLEOTIDE SEQUENCE [LARGE SCALE GENOMIC DNA]</scope>
    <source>
        <tissue evidence="1">Leaf</tissue>
    </source>
</reference>
<gene>
    <name evidence="1" type="ORF">HPP92_023647</name>
</gene>
<comment type="caution">
    <text evidence="1">The sequence shown here is derived from an EMBL/GenBank/DDBJ whole genome shotgun (WGS) entry which is preliminary data.</text>
</comment>
<dbReference type="EMBL" id="JADCNL010000012">
    <property type="protein sequence ID" value="KAG0458490.1"/>
    <property type="molecule type" value="Genomic_DNA"/>
</dbReference>
<keyword evidence="2" id="KW-1185">Reference proteome</keyword>
<accession>A0A835PTR9</accession>
<evidence type="ECO:0000313" key="2">
    <source>
        <dbReference type="Proteomes" id="UP000636800"/>
    </source>
</evidence>
<proteinExistence type="predicted"/>
<dbReference type="OrthoDB" id="537915at2759"/>
<organism evidence="1 2">
    <name type="scientific">Vanilla planifolia</name>
    <name type="common">Vanilla</name>
    <dbReference type="NCBI Taxonomy" id="51239"/>
    <lineage>
        <taxon>Eukaryota</taxon>
        <taxon>Viridiplantae</taxon>
        <taxon>Streptophyta</taxon>
        <taxon>Embryophyta</taxon>
        <taxon>Tracheophyta</taxon>
        <taxon>Spermatophyta</taxon>
        <taxon>Magnoliopsida</taxon>
        <taxon>Liliopsida</taxon>
        <taxon>Asparagales</taxon>
        <taxon>Orchidaceae</taxon>
        <taxon>Vanilloideae</taxon>
        <taxon>Vanilleae</taxon>
        <taxon>Vanilla</taxon>
    </lineage>
</organism>
<evidence type="ECO:0000313" key="1">
    <source>
        <dbReference type="EMBL" id="KAG0458490.1"/>
    </source>
</evidence>
<sequence>MNNNATDSSNEKLACPRVTGDTRFFVDLQPVAALKPPYQVRHVKHISQGDIPFSGPLHVNPSSGFAWVEATGRSSLVKAHHKYSSRNSGCVGREPPTAIRAKVTSDIDNIAEVPAAESGT</sequence>
<protein>
    <submittedName>
        <fullName evidence="1">Uncharacterized protein</fullName>
    </submittedName>
</protein>